<dbReference type="GeneID" id="100369717"/>
<sequence length="150" mass="17454">MRKRKVVRKVGGHSQVFDESITESEQDDVSILRDRFDHLPIREDDASSVTESETSADVIQQIYSRRPFSARPDLFPDSSRVSREEDSIYAPNLPRSFIRPGTAHPHTKNLRKTDPVTRYHLYQQSWNSYKVPGEKNRKELRWAVREANAS</sequence>
<comment type="similarity">
    <text evidence="3">Belongs to the HYLS1 family.</text>
</comment>
<dbReference type="PANTHER" id="PTHR34174:SF1">
    <property type="entry name" value="CENTRIOLAR AND CILIOGENESIS-ASSOCIATED PROTEIN HYLS1"/>
    <property type="match status" value="1"/>
</dbReference>
<name>A0ABM0GQQ9_SACKO</name>
<accession>A0ABM0GQQ9</accession>
<feature type="region of interest" description="Disordered" evidence="8">
    <location>
        <begin position="92"/>
        <end position="116"/>
    </location>
</feature>
<dbReference type="RefSeq" id="XP_002735214.2">
    <property type="nucleotide sequence ID" value="XM_002735168.2"/>
</dbReference>
<dbReference type="Pfam" id="PF15311">
    <property type="entry name" value="HYLS1_C"/>
    <property type="match status" value="1"/>
</dbReference>
<feature type="domain" description="Centriolar and ciliogenesis-associated protein HYLS1 C-terminal" evidence="9">
    <location>
        <begin position="98"/>
        <end position="147"/>
    </location>
</feature>
<evidence type="ECO:0000313" key="11">
    <source>
        <dbReference type="RefSeq" id="XP_002735214.2"/>
    </source>
</evidence>
<keyword evidence="10" id="KW-1185">Reference proteome</keyword>
<keyword evidence="5" id="KW-0970">Cilium biogenesis/degradation</keyword>
<evidence type="ECO:0000256" key="7">
    <source>
        <dbReference type="ARBA" id="ARBA00023273"/>
    </source>
</evidence>
<evidence type="ECO:0000313" key="10">
    <source>
        <dbReference type="Proteomes" id="UP000694865"/>
    </source>
</evidence>
<evidence type="ECO:0000256" key="3">
    <source>
        <dbReference type="ARBA" id="ARBA00010091"/>
    </source>
</evidence>
<reference evidence="11" key="1">
    <citation type="submission" date="2025-08" db="UniProtKB">
        <authorList>
            <consortium name="RefSeq"/>
        </authorList>
    </citation>
    <scope>IDENTIFICATION</scope>
    <source>
        <tissue evidence="11">Testes</tissue>
    </source>
</reference>
<organism evidence="10 11">
    <name type="scientific">Saccoglossus kowalevskii</name>
    <name type="common">Acorn worm</name>
    <dbReference type="NCBI Taxonomy" id="10224"/>
    <lineage>
        <taxon>Eukaryota</taxon>
        <taxon>Metazoa</taxon>
        <taxon>Hemichordata</taxon>
        <taxon>Enteropneusta</taxon>
        <taxon>Harrimaniidae</taxon>
        <taxon>Saccoglossus</taxon>
    </lineage>
</organism>
<gene>
    <name evidence="11" type="primary">LOC100369717</name>
</gene>
<evidence type="ECO:0000256" key="6">
    <source>
        <dbReference type="ARBA" id="ARBA00023212"/>
    </source>
</evidence>
<evidence type="ECO:0000259" key="9">
    <source>
        <dbReference type="Pfam" id="PF15311"/>
    </source>
</evidence>
<evidence type="ECO:0000256" key="5">
    <source>
        <dbReference type="ARBA" id="ARBA00022794"/>
    </source>
</evidence>
<dbReference type="InterPro" id="IPR052319">
    <property type="entry name" value="Centriolar_ciliogenesis_assoc"/>
</dbReference>
<evidence type="ECO:0000256" key="2">
    <source>
        <dbReference type="ARBA" id="ARBA00004138"/>
    </source>
</evidence>
<keyword evidence="6" id="KW-0206">Cytoskeleton</keyword>
<dbReference type="Proteomes" id="UP000694865">
    <property type="component" value="Unplaced"/>
</dbReference>
<evidence type="ECO:0000256" key="4">
    <source>
        <dbReference type="ARBA" id="ARBA00022490"/>
    </source>
</evidence>
<evidence type="ECO:0000256" key="1">
    <source>
        <dbReference type="ARBA" id="ARBA00004114"/>
    </source>
</evidence>
<protein>
    <submittedName>
        <fullName evidence="11">Hydrolethalus syndrome protein 1 homolog isoform X1</fullName>
    </submittedName>
</protein>
<comment type="subcellular location">
    <subcellularLocation>
        <location evidence="2">Cell projection</location>
        <location evidence="2">Cilium</location>
    </subcellularLocation>
    <subcellularLocation>
        <location evidence="1">Cytoplasm</location>
        <location evidence="1">Cytoskeleton</location>
        <location evidence="1">Microtubule organizing center</location>
        <location evidence="1">Centrosome</location>
        <location evidence="1">Centriole</location>
    </subcellularLocation>
</comment>
<keyword evidence="7" id="KW-0966">Cell projection</keyword>
<evidence type="ECO:0000256" key="8">
    <source>
        <dbReference type="SAM" id="MobiDB-lite"/>
    </source>
</evidence>
<dbReference type="InterPro" id="IPR027918">
    <property type="entry name" value="HYLS1_C_dom"/>
</dbReference>
<proteinExistence type="inferred from homology"/>
<dbReference type="PANTHER" id="PTHR34174">
    <property type="entry name" value="HYDROLETHALUS SYNDROME PROTEIN 1"/>
    <property type="match status" value="1"/>
</dbReference>
<keyword evidence="4" id="KW-0963">Cytoplasm</keyword>